<dbReference type="AlphaFoldDB" id="A0A197KER8"/>
<accession>A0A197KER8</accession>
<name>A0A197KER8_9FUNG</name>
<keyword evidence="1" id="KW-1133">Transmembrane helix</keyword>
<evidence type="ECO:0000313" key="3">
    <source>
        <dbReference type="Proteomes" id="UP000078512"/>
    </source>
</evidence>
<dbReference type="EMBL" id="KV442015">
    <property type="protein sequence ID" value="OAQ35171.1"/>
    <property type="molecule type" value="Genomic_DNA"/>
</dbReference>
<keyword evidence="1" id="KW-0472">Membrane</keyword>
<keyword evidence="3" id="KW-1185">Reference proteome</keyword>
<gene>
    <name evidence="2" type="ORF">K457DRAFT_651043</name>
</gene>
<protein>
    <submittedName>
        <fullName evidence="2">Uncharacterized protein</fullName>
    </submittedName>
</protein>
<proteinExistence type="predicted"/>
<feature type="transmembrane region" description="Helical" evidence="1">
    <location>
        <begin position="12"/>
        <end position="36"/>
    </location>
</feature>
<keyword evidence="1" id="KW-0812">Transmembrane</keyword>
<dbReference type="Proteomes" id="UP000078512">
    <property type="component" value="Unassembled WGS sequence"/>
</dbReference>
<sequence>MRELLLGQGLLLLVRVVVMLLLLMRMLLLLVLRVCLCSRRSHMGGGGLVREKPKRRGRVHIGGLSLVCRINWARPGGRGGRVCFFGWLEKKKVTEYNKQHYEDALCFQNKREGWCFFFFFSLRRIEEQRASKKEEKNEKMDKIHKKINEKGELAIKQKKETLKKGGR</sequence>
<reference evidence="2 3" key="1">
    <citation type="submission" date="2016-05" db="EMBL/GenBank/DDBJ databases">
        <title>Genome sequencing reveals origins of a unique bacterial endosymbiosis in the earliest lineages of terrestrial Fungi.</title>
        <authorList>
            <consortium name="DOE Joint Genome Institute"/>
            <person name="Uehling J."/>
            <person name="Gryganskyi A."/>
            <person name="Hameed K."/>
            <person name="Tschaplinski T."/>
            <person name="Misztal P."/>
            <person name="Wu S."/>
            <person name="Desiro A."/>
            <person name="Vande Pol N."/>
            <person name="Du Z.-Y."/>
            <person name="Zienkiewicz A."/>
            <person name="Zienkiewicz K."/>
            <person name="Morin E."/>
            <person name="Tisserant E."/>
            <person name="Splivallo R."/>
            <person name="Hainaut M."/>
            <person name="Henrissat B."/>
            <person name="Ohm R."/>
            <person name="Kuo A."/>
            <person name="Yan J."/>
            <person name="Lipzen A."/>
            <person name="Nolan M."/>
            <person name="Labutti K."/>
            <person name="Barry K."/>
            <person name="Goldstein A."/>
            <person name="Labbe J."/>
            <person name="Schadt C."/>
            <person name="Tuskan G."/>
            <person name="Grigoriev I."/>
            <person name="Martin F."/>
            <person name="Vilgalys R."/>
            <person name="Bonito G."/>
        </authorList>
    </citation>
    <scope>NUCLEOTIDE SEQUENCE [LARGE SCALE GENOMIC DNA]</scope>
    <source>
        <strain evidence="2 3">AG-77</strain>
    </source>
</reference>
<evidence type="ECO:0000313" key="2">
    <source>
        <dbReference type="EMBL" id="OAQ35171.1"/>
    </source>
</evidence>
<organism evidence="2 3">
    <name type="scientific">Linnemannia elongata AG-77</name>
    <dbReference type="NCBI Taxonomy" id="1314771"/>
    <lineage>
        <taxon>Eukaryota</taxon>
        <taxon>Fungi</taxon>
        <taxon>Fungi incertae sedis</taxon>
        <taxon>Mucoromycota</taxon>
        <taxon>Mortierellomycotina</taxon>
        <taxon>Mortierellomycetes</taxon>
        <taxon>Mortierellales</taxon>
        <taxon>Mortierellaceae</taxon>
        <taxon>Linnemannia</taxon>
    </lineage>
</organism>
<evidence type="ECO:0000256" key="1">
    <source>
        <dbReference type="SAM" id="Phobius"/>
    </source>
</evidence>